<evidence type="ECO:0000256" key="3">
    <source>
        <dbReference type="ARBA" id="ARBA00022989"/>
    </source>
</evidence>
<keyword evidence="3 7" id="KW-1133">Transmembrane helix</keyword>
<dbReference type="GO" id="GO:0005886">
    <property type="term" value="C:plasma membrane"/>
    <property type="evidence" value="ECO:0007669"/>
    <property type="project" value="UniProtKB-UniRule"/>
</dbReference>
<dbReference type="GO" id="GO:0008932">
    <property type="term" value="F:lytic endotransglycosylase activity"/>
    <property type="evidence" value="ECO:0007669"/>
    <property type="project" value="UniProtKB-UniRule"/>
</dbReference>
<keyword evidence="5 7" id="KW-0456">Lyase</keyword>
<dbReference type="Gene3D" id="3.30.1490.480">
    <property type="entry name" value="Endolytic murein transglycosylase"/>
    <property type="match status" value="1"/>
</dbReference>
<comment type="similarity">
    <text evidence="7">Belongs to the transglycosylase MltG family.</text>
</comment>
<accession>A0A0L8ANV1</accession>
<keyword evidence="2 7" id="KW-0812">Transmembrane</keyword>
<dbReference type="InterPro" id="IPR003770">
    <property type="entry name" value="MLTG-like"/>
</dbReference>
<evidence type="ECO:0000313" key="8">
    <source>
        <dbReference type="EMBL" id="KOF03857.1"/>
    </source>
</evidence>
<dbReference type="PANTHER" id="PTHR30518:SF2">
    <property type="entry name" value="ENDOLYTIC MUREIN TRANSGLYCOSYLASE"/>
    <property type="match status" value="1"/>
</dbReference>
<protein>
    <recommendedName>
        <fullName evidence="7">Endolytic murein transglycosylase</fullName>
        <ecNumber evidence="7">4.2.2.29</ecNumber>
    </recommendedName>
    <alternativeName>
        <fullName evidence="7">Peptidoglycan lytic transglycosylase</fullName>
    </alternativeName>
    <alternativeName>
        <fullName evidence="7">Peptidoglycan polymerization terminase</fullName>
    </alternativeName>
</protein>
<name>A0A0L8ANV1_9BACT</name>
<dbReference type="GO" id="GO:0071555">
    <property type="term" value="P:cell wall organization"/>
    <property type="evidence" value="ECO:0007669"/>
    <property type="project" value="UniProtKB-KW"/>
</dbReference>
<comment type="caution">
    <text evidence="8">The sequence shown here is derived from an EMBL/GenBank/DDBJ whole genome shotgun (WGS) entry which is preliminary data.</text>
</comment>
<evidence type="ECO:0000256" key="5">
    <source>
        <dbReference type="ARBA" id="ARBA00023239"/>
    </source>
</evidence>
<dbReference type="AlphaFoldDB" id="A0A0L8ANV1"/>
<dbReference type="HAMAP" id="MF_02065">
    <property type="entry name" value="MltG"/>
    <property type="match status" value="1"/>
</dbReference>
<keyword evidence="6 7" id="KW-0961">Cell wall biogenesis/degradation</keyword>
<dbReference type="PANTHER" id="PTHR30518">
    <property type="entry name" value="ENDOLYTIC MUREIN TRANSGLYCOSYLASE"/>
    <property type="match status" value="1"/>
</dbReference>
<dbReference type="GO" id="GO:0009252">
    <property type="term" value="P:peptidoglycan biosynthetic process"/>
    <property type="evidence" value="ECO:0007669"/>
    <property type="project" value="UniProtKB-UniRule"/>
</dbReference>
<dbReference type="RefSeq" id="WP_053222542.1">
    <property type="nucleotide sequence ID" value="NZ_JSVA01000005.1"/>
</dbReference>
<feature type="site" description="Important for catalytic activity" evidence="7">
    <location>
        <position position="219"/>
    </location>
</feature>
<keyword evidence="1 7" id="KW-1003">Cell membrane</keyword>
<sequence length="344" mass="39651">MKKRKIFLLAMVVFSVLLTSFSFYFYQMFYGANILIEQADTSITIEYGEGFDEVRNKFYDANIINDPISFSFVSKTMGYQDLVKPGVYYLKSGMSNLEAVRMLRAGDQMPVRITFNNVRLKHELAEKITDNTGIQPAEFEALLNDDAFLEKYGVNTENVMTLFLPNTYEVYWTIKPEELFSKMAEEHKKFWTADRLAKAKTLDLTPVQVSVLASIVQAESIKNDERPTIAGLYLNRLERNIALQADPTLVYALGDFTIQRVLNEHKRVQSPYNTYLNRGLPPGPINLPTISSIDAVLNYEKHDYIYMCAKEDFSGYHRFAKTLVQHNKNAALFQKALNERRIFR</sequence>
<comment type="catalytic activity">
    <reaction evidence="7">
        <text>a peptidoglycan chain = a peptidoglycan chain with N-acetyl-1,6-anhydromuramyl-[peptide] at the reducing end + a peptidoglycan chain with N-acetylglucosamine at the non-reducing end.</text>
        <dbReference type="EC" id="4.2.2.29"/>
    </reaction>
</comment>
<evidence type="ECO:0000256" key="1">
    <source>
        <dbReference type="ARBA" id="ARBA00022475"/>
    </source>
</evidence>
<evidence type="ECO:0000256" key="2">
    <source>
        <dbReference type="ARBA" id="ARBA00022692"/>
    </source>
</evidence>
<dbReference type="Proteomes" id="UP000036908">
    <property type="component" value="Unassembled WGS sequence"/>
</dbReference>
<keyword evidence="4 7" id="KW-0472">Membrane</keyword>
<evidence type="ECO:0000256" key="6">
    <source>
        <dbReference type="ARBA" id="ARBA00023316"/>
    </source>
</evidence>
<keyword evidence="9" id="KW-1185">Reference proteome</keyword>
<comment type="function">
    <text evidence="7">Functions as a peptidoglycan terminase that cleaves nascent peptidoglycan strands endolytically to terminate their elongation.</text>
</comment>
<organism evidence="8 9">
    <name type="scientific">Roseivirga seohaensis subsp. aquiponti</name>
    <dbReference type="NCBI Taxonomy" id="1566026"/>
    <lineage>
        <taxon>Bacteria</taxon>
        <taxon>Pseudomonadati</taxon>
        <taxon>Bacteroidota</taxon>
        <taxon>Cytophagia</taxon>
        <taxon>Cytophagales</taxon>
        <taxon>Roseivirgaceae</taxon>
        <taxon>Roseivirga</taxon>
    </lineage>
</organism>
<dbReference type="PATRIC" id="fig|1566026.4.peg.2761"/>
<dbReference type="CDD" id="cd08010">
    <property type="entry name" value="MltG_like"/>
    <property type="match status" value="1"/>
</dbReference>
<evidence type="ECO:0000256" key="7">
    <source>
        <dbReference type="HAMAP-Rule" id="MF_02065"/>
    </source>
</evidence>
<dbReference type="EC" id="4.2.2.29" evidence="7"/>
<evidence type="ECO:0000256" key="4">
    <source>
        <dbReference type="ARBA" id="ARBA00023136"/>
    </source>
</evidence>
<reference evidence="9" key="1">
    <citation type="submission" date="2014-11" db="EMBL/GenBank/DDBJ databases">
        <title>Genome sequencing of Roseivirga sp. D-25.</title>
        <authorList>
            <person name="Selvaratnam C."/>
            <person name="Thevarajoo S."/>
            <person name="Goh K.M."/>
            <person name="Eee R."/>
            <person name="Chan K.-G."/>
            <person name="Chong C.S."/>
        </authorList>
    </citation>
    <scope>NUCLEOTIDE SEQUENCE [LARGE SCALE GENOMIC DNA]</scope>
    <source>
        <strain evidence="9">D-25</strain>
    </source>
</reference>
<dbReference type="Pfam" id="PF02618">
    <property type="entry name" value="YceG"/>
    <property type="match status" value="1"/>
</dbReference>
<gene>
    <name evidence="7" type="primary">mltG</name>
    <name evidence="8" type="ORF">OB69_04705</name>
</gene>
<proteinExistence type="inferred from homology"/>
<dbReference type="NCBIfam" id="TIGR00247">
    <property type="entry name" value="endolytic transglycosylase MltG"/>
    <property type="match status" value="1"/>
</dbReference>
<dbReference type="Gene3D" id="3.30.160.60">
    <property type="entry name" value="Classic Zinc Finger"/>
    <property type="match status" value="1"/>
</dbReference>
<evidence type="ECO:0000313" key="9">
    <source>
        <dbReference type="Proteomes" id="UP000036908"/>
    </source>
</evidence>
<dbReference type="OrthoDB" id="9814591at2"/>
<dbReference type="EMBL" id="JSVA01000005">
    <property type="protein sequence ID" value="KOF03857.1"/>
    <property type="molecule type" value="Genomic_DNA"/>
</dbReference>